<evidence type="ECO:0000313" key="4">
    <source>
        <dbReference type="Proteomes" id="UP000018087"/>
    </source>
</evidence>
<gene>
    <name evidence="3" type="ORF">HMPREF1624_05363</name>
</gene>
<dbReference type="eggNOG" id="KOG2458">
    <property type="taxonomic scope" value="Eukaryota"/>
</dbReference>
<dbReference type="SMART" id="SM00672">
    <property type="entry name" value="CAP10"/>
    <property type="match status" value="1"/>
</dbReference>
<dbReference type="PANTHER" id="PTHR12203:SF22">
    <property type="entry name" value="CAPSULE ASSOCIATED PROTEIN"/>
    <property type="match status" value="1"/>
</dbReference>
<dbReference type="Pfam" id="PF05686">
    <property type="entry name" value="Glyco_transf_90"/>
    <property type="match status" value="1"/>
</dbReference>
<dbReference type="InterPro" id="IPR006598">
    <property type="entry name" value="CAP10"/>
</dbReference>
<keyword evidence="1" id="KW-0472">Membrane</keyword>
<feature type="transmembrane region" description="Helical" evidence="1">
    <location>
        <begin position="40"/>
        <end position="59"/>
    </location>
</feature>
<dbReference type="AlphaFoldDB" id="U7PSF5"/>
<evidence type="ECO:0000313" key="3">
    <source>
        <dbReference type="EMBL" id="ERS98578.1"/>
    </source>
</evidence>
<keyword evidence="1" id="KW-0812">Transmembrane</keyword>
<evidence type="ECO:0000256" key="1">
    <source>
        <dbReference type="SAM" id="Phobius"/>
    </source>
</evidence>
<evidence type="ECO:0000259" key="2">
    <source>
        <dbReference type="SMART" id="SM00672"/>
    </source>
</evidence>
<dbReference type="InterPro" id="IPR051091">
    <property type="entry name" value="O-Glucosyltr/Glycosyltrsf_90"/>
</dbReference>
<sequence length="649" mass="74756">MTSTLDKCTLDSKMPAILRWVPDLALTPTVRWRIRSHTKFIMGLTVFYGFMILLQPRFLPPQLWVGDTAWRFVPVHPHPITKLIEDAQSEWQRILDSGVRSTPEAAREYRKRRGRDPPPGFDAWASSALRLNSVIVERFFDRIYKDLAPFGALQPSEMRFMTYSQPNVIRIRDGRVDFYADYTGNTGWLRTWASFMDEFAMQLPDMDIPVNVMTTPRLAVDRQTINETSFFKDSMPGGRRALSDVIVTYSDLKDSPSVHPGKIKLNYTHDWETSGLSGDPKAYWLHYRRTCPLGSAARDLGLSLEPSIREVFPGTLNPNYTTSGYITNVTAARDPCHQPYIRAMYGLFVECEHVSTSSSLMPIFSGSKLPGNNDILLPSPVYLDKKKAPLVFDDANTPAWNAKMDHLYWRDKATGGVARAHSWWRFQRHRFVQMTDGVRAREFYNDGKMNAPSFNLPDNMRTWLQGATDIGFSDMMCNPRLYMDSINMVPNKTCNYTDTLISIKPWPEDDDFNKHKLAADIDGTIPSVQWLNLLNGGTVPIKATLLAEWHDDRLQPWVHYVPMDMSFIDVYGLLDYFIKPKNHNYDDYDQTSQRIAEAGAAWAAKWLRREDMRLYTWRLLLEYARLMDDQRERMGYVGDLMDQAKEGHG</sequence>
<dbReference type="EMBL" id="KI440846">
    <property type="protein sequence ID" value="ERS98578.1"/>
    <property type="molecule type" value="Genomic_DNA"/>
</dbReference>
<protein>
    <recommendedName>
        <fullName evidence="2">Glycosyl transferase CAP10 domain-containing protein</fullName>
    </recommendedName>
</protein>
<keyword evidence="1" id="KW-1133">Transmembrane helix</keyword>
<name>U7PSF5_SPOS1</name>
<dbReference type="Proteomes" id="UP000018087">
    <property type="component" value="Unassembled WGS sequence"/>
</dbReference>
<proteinExistence type="predicted"/>
<dbReference type="OrthoDB" id="541052at2759"/>
<accession>U7PSF5</accession>
<keyword evidence="4" id="KW-1185">Reference proteome</keyword>
<feature type="domain" description="Glycosyl transferase CAP10" evidence="2">
    <location>
        <begin position="347"/>
        <end position="630"/>
    </location>
</feature>
<organism evidence="3 4">
    <name type="scientific">Sporothrix schenckii (strain ATCC 58251 / de Perez 2211183)</name>
    <name type="common">Rose-picker's disease fungus</name>
    <dbReference type="NCBI Taxonomy" id="1391915"/>
    <lineage>
        <taxon>Eukaryota</taxon>
        <taxon>Fungi</taxon>
        <taxon>Dikarya</taxon>
        <taxon>Ascomycota</taxon>
        <taxon>Pezizomycotina</taxon>
        <taxon>Sordariomycetes</taxon>
        <taxon>Sordariomycetidae</taxon>
        <taxon>Ophiostomatales</taxon>
        <taxon>Ophiostomataceae</taxon>
        <taxon>Sporothrix</taxon>
    </lineage>
</organism>
<dbReference type="PANTHER" id="PTHR12203">
    <property type="entry name" value="KDEL LYS-ASP-GLU-LEU CONTAINING - RELATED"/>
    <property type="match status" value="1"/>
</dbReference>
<dbReference type="HOGENOM" id="CLU_005027_4_2_1"/>
<reference evidence="4" key="1">
    <citation type="journal article" date="2014" name="Genome Announc.">
        <title>Genome sequence of the pathogenic fungus Sporothrix schenckii (ATCC 58251).</title>
        <authorList>
            <person name="Cuomo C.A."/>
            <person name="Rodriguez-Del Valle N."/>
            <person name="Perez-Sanchez L."/>
            <person name="Abouelleil A."/>
            <person name="Goldberg J."/>
            <person name="Young S."/>
            <person name="Zeng Q."/>
            <person name="Birren B.W."/>
        </authorList>
    </citation>
    <scope>NUCLEOTIDE SEQUENCE [LARGE SCALE GENOMIC DNA]</scope>
    <source>
        <strain evidence="4">ATCC 58251 / de Perez 2211183</strain>
    </source>
</reference>